<dbReference type="Proteomes" id="UP000699042">
    <property type="component" value="Unassembled WGS sequence"/>
</dbReference>
<reference evidence="2" key="1">
    <citation type="submission" date="2021-05" db="EMBL/GenBank/DDBJ databases">
        <title>Comparative genomics of three Colletotrichum scovillei strains and genetic complementation revealed genes involved fungal growth and virulence on chili pepper.</title>
        <authorList>
            <person name="Hsieh D.-K."/>
            <person name="Chuang S.-C."/>
            <person name="Chen C.-Y."/>
            <person name="Chao Y.-T."/>
            <person name="Lu M.-Y.J."/>
            <person name="Lee M.-H."/>
            <person name="Shih M.-C."/>
        </authorList>
    </citation>
    <scope>NUCLEOTIDE SEQUENCE</scope>
    <source>
        <strain evidence="2">Coll-153</strain>
    </source>
</reference>
<feature type="region of interest" description="Disordered" evidence="1">
    <location>
        <begin position="50"/>
        <end position="73"/>
    </location>
</feature>
<evidence type="ECO:0000313" key="2">
    <source>
        <dbReference type="EMBL" id="KAG7044811.1"/>
    </source>
</evidence>
<feature type="compositionally biased region" description="Basic residues" evidence="1">
    <location>
        <begin position="63"/>
        <end position="73"/>
    </location>
</feature>
<organism evidence="2 3">
    <name type="scientific">Colletotrichum scovillei</name>
    <dbReference type="NCBI Taxonomy" id="1209932"/>
    <lineage>
        <taxon>Eukaryota</taxon>
        <taxon>Fungi</taxon>
        <taxon>Dikarya</taxon>
        <taxon>Ascomycota</taxon>
        <taxon>Pezizomycotina</taxon>
        <taxon>Sordariomycetes</taxon>
        <taxon>Hypocreomycetidae</taxon>
        <taxon>Glomerellales</taxon>
        <taxon>Glomerellaceae</taxon>
        <taxon>Colletotrichum</taxon>
        <taxon>Colletotrichum acutatum species complex</taxon>
    </lineage>
</organism>
<sequence length="73" mass="8754">MMGHVFFSSAHQASAGFLLAYWPNHQPPGKYFRGNMGSKNSYFLWPEERMRARRSSRPGPWRQRPRQRRRRCS</sequence>
<proteinExistence type="predicted"/>
<accession>A0A9P7R120</accession>
<gene>
    <name evidence="2" type="ORF">JMJ77_004271</name>
</gene>
<dbReference type="EMBL" id="JAESDN010000010">
    <property type="protein sequence ID" value="KAG7044811.1"/>
    <property type="molecule type" value="Genomic_DNA"/>
</dbReference>
<keyword evidence="3" id="KW-1185">Reference proteome</keyword>
<dbReference type="AlphaFoldDB" id="A0A9P7R120"/>
<evidence type="ECO:0000256" key="1">
    <source>
        <dbReference type="SAM" id="MobiDB-lite"/>
    </source>
</evidence>
<evidence type="ECO:0000313" key="3">
    <source>
        <dbReference type="Proteomes" id="UP000699042"/>
    </source>
</evidence>
<comment type="caution">
    <text evidence="2">The sequence shown here is derived from an EMBL/GenBank/DDBJ whole genome shotgun (WGS) entry which is preliminary data.</text>
</comment>
<protein>
    <submittedName>
        <fullName evidence="2">Uncharacterized protein</fullName>
    </submittedName>
</protein>
<name>A0A9P7R120_9PEZI</name>